<evidence type="ECO:0000313" key="2">
    <source>
        <dbReference type="Proteomes" id="UP001385892"/>
    </source>
</evidence>
<comment type="caution">
    <text evidence="1">The sequence shown here is derived from an EMBL/GenBank/DDBJ whole genome shotgun (WGS) entry which is preliminary data.</text>
</comment>
<sequence>MYIAPHHEERDLAALQSLMQAHPLGAWVTPGLGGLVANHIPFVLDKDRGEFGTLRAHVARANPVWRELPAAVPSLVIFQGPQSYITPSWYPGKQVDGKVVPTWNYVAVHAGGVASAIHDRDWIMQAITDLTHQSESGRIEPWRITDAPREYIEGLSRAIVGIEIPIASISGKWKLSQDEAIADRVGTVAGLRAGGDANSLAMSRLVAERIEALAR</sequence>
<dbReference type="Gene3D" id="2.30.110.10">
    <property type="entry name" value="Electron Transport, Fmn-binding Protein, Chain A"/>
    <property type="match status" value="1"/>
</dbReference>
<reference evidence="1 2" key="1">
    <citation type="submission" date="2024-03" db="EMBL/GenBank/DDBJ databases">
        <title>Novel species of the genus Variovorax.</title>
        <authorList>
            <person name="Liu Q."/>
            <person name="Xin Y.-H."/>
        </authorList>
    </citation>
    <scope>NUCLEOTIDE SEQUENCE [LARGE SCALE GENOMIC DNA]</scope>
    <source>
        <strain evidence="1 2">KACC 18900</strain>
    </source>
</reference>
<dbReference type="Proteomes" id="UP001385892">
    <property type="component" value="Unassembled WGS sequence"/>
</dbReference>
<name>A0ABU8WWE5_9BURK</name>
<dbReference type="EMBL" id="JBBKZT010000026">
    <property type="protein sequence ID" value="MEJ8851699.1"/>
    <property type="molecule type" value="Genomic_DNA"/>
</dbReference>
<organism evidence="1 2">
    <name type="scientific">Variovorax rhizosphaerae</name>
    <dbReference type="NCBI Taxonomy" id="1836200"/>
    <lineage>
        <taxon>Bacteria</taxon>
        <taxon>Pseudomonadati</taxon>
        <taxon>Pseudomonadota</taxon>
        <taxon>Betaproteobacteria</taxon>
        <taxon>Burkholderiales</taxon>
        <taxon>Comamonadaceae</taxon>
        <taxon>Variovorax</taxon>
    </lineage>
</organism>
<dbReference type="RefSeq" id="WP_340347437.1">
    <property type="nucleotide sequence ID" value="NZ_JBBKZT010000026.1"/>
</dbReference>
<accession>A0ABU8WWE5</accession>
<dbReference type="PANTHER" id="PTHR35802:SF1">
    <property type="entry name" value="PROTEASE SYNTHASE AND SPORULATION PROTEIN PAI 2"/>
    <property type="match status" value="1"/>
</dbReference>
<dbReference type="InterPro" id="IPR007396">
    <property type="entry name" value="TR_PAI2-type"/>
</dbReference>
<dbReference type="PANTHER" id="PTHR35802">
    <property type="entry name" value="PROTEASE SYNTHASE AND SPORULATION PROTEIN PAI 2"/>
    <property type="match status" value="1"/>
</dbReference>
<evidence type="ECO:0000313" key="1">
    <source>
        <dbReference type="EMBL" id="MEJ8851699.1"/>
    </source>
</evidence>
<protein>
    <submittedName>
        <fullName evidence="1">FMN-binding negative transcriptional regulator</fullName>
    </submittedName>
</protein>
<dbReference type="Pfam" id="PF04299">
    <property type="entry name" value="FMN_bind_2"/>
    <property type="match status" value="1"/>
</dbReference>
<keyword evidence="2" id="KW-1185">Reference proteome</keyword>
<proteinExistence type="predicted"/>
<dbReference type="InterPro" id="IPR012349">
    <property type="entry name" value="Split_barrel_FMN-bd"/>
</dbReference>
<dbReference type="SUPFAM" id="SSF50475">
    <property type="entry name" value="FMN-binding split barrel"/>
    <property type="match status" value="1"/>
</dbReference>
<gene>
    <name evidence="1" type="ORF">WKW82_34055</name>
</gene>
<dbReference type="PIRSF" id="PIRSF010372">
    <property type="entry name" value="PaiB"/>
    <property type="match status" value="1"/>
</dbReference>